<dbReference type="InterPro" id="IPR029058">
    <property type="entry name" value="AB_hydrolase_fold"/>
</dbReference>
<evidence type="ECO:0000313" key="4">
    <source>
        <dbReference type="EMBL" id="HFM97041.1"/>
    </source>
</evidence>
<dbReference type="GO" id="GO:0016787">
    <property type="term" value="F:hydrolase activity"/>
    <property type="evidence" value="ECO:0007669"/>
    <property type="project" value="UniProtKB-KW"/>
</dbReference>
<name>A0A7C3PN22_9CYAN</name>
<dbReference type="EMBL" id="DSRU01000051">
    <property type="protein sequence ID" value="HFM97041.1"/>
    <property type="molecule type" value="Genomic_DNA"/>
</dbReference>
<protein>
    <submittedName>
        <fullName evidence="4">Alpha/beta hydrolase</fullName>
    </submittedName>
</protein>
<keyword evidence="2 4" id="KW-0378">Hydrolase</keyword>
<evidence type="ECO:0000259" key="3">
    <source>
        <dbReference type="Pfam" id="PF02230"/>
    </source>
</evidence>
<dbReference type="PANTHER" id="PTHR10655">
    <property type="entry name" value="LYSOPHOSPHOLIPASE-RELATED"/>
    <property type="match status" value="1"/>
</dbReference>
<dbReference type="Gene3D" id="3.40.50.1820">
    <property type="entry name" value="alpha/beta hydrolase"/>
    <property type="match status" value="1"/>
</dbReference>
<feature type="domain" description="Phospholipase/carboxylesterase/thioesterase" evidence="3">
    <location>
        <begin position="8"/>
        <end position="210"/>
    </location>
</feature>
<dbReference type="InterPro" id="IPR050565">
    <property type="entry name" value="LYPA1-2/EST-like"/>
</dbReference>
<gene>
    <name evidence="4" type="ORF">ENR64_04590</name>
</gene>
<evidence type="ECO:0000256" key="1">
    <source>
        <dbReference type="ARBA" id="ARBA00006499"/>
    </source>
</evidence>
<dbReference type="PANTHER" id="PTHR10655:SF17">
    <property type="entry name" value="LYSOPHOSPHOLIPASE-LIKE PROTEIN 1"/>
    <property type="match status" value="1"/>
</dbReference>
<evidence type="ECO:0000256" key="2">
    <source>
        <dbReference type="ARBA" id="ARBA00022801"/>
    </source>
</evidence>
<dbReference type="InterPro" id="IPR003140">
    <property type="entry name" value="PLipase/COase/thioEstase"/>
</dbReference>
<organism evidence="4">
    <name type="scientific">Oscillatoriales cyanobacterium SpSt-418</name>
    <dbReference type="NCBI Taxonomy" id="2282169"/>
    <lineage>
        <taxon>Bacteria</taxon>
        <taxon>Bacillati</taxon>
        <taxon>Cyanobacteriota</taxon>
        <taxon>Cyanophyceae</taxon>
        <taxon>Oscillatoriophycideae</taxon>
        <taxon>Oscillatoriales</taxon>
    </lineage>
</organism>
<accession>A0A7C3PN22</accession>
<comment type="caution">
    <text evidence="4">The sequence shown here is derived from an EMBL/GenBank/DDBJ whole genome shotgun (WGS) entry which is preliminary data.</text>
</comment>
<reference evidence="4" key="1">
    <citation type="journal article" date="2020" name="mSystems">
        <title>Genome- and Community-Level Interaction Insights into Carbon Utilization and Element Cycling Functions of Hydrothermarchaeota in Hydrothermal Sediment.</title>
        <authorList>
            <person name="Zhou Z."/>
            <person name="Liu Y."/>
            <person name="Xu W."/>
            <person name="Pan J."/>
            <person name="Luo Z.H."/>
            <person name="Li M."/>
        </authorList>
    </citation>
    <scope>NUCLEOTIDE SEQUENCE [LARGE SCALE GENOMIC DNA]</scope>
    <source>
        <strain evidence="4">SpSt-418</strain>
    </source>
</reference>
<dbReference type="AlphaFoldDB" id="A0A7C3PN22"/>
<sequence>MSLKAITIPASASVPQGLVVLLHGWGANAQDVQDLAPYMNLPNYQYVFPDAPFPHPYNPVGKMWYDLIAEFQFESTPGFIDRPDLSASRQALTDFLQQLPETTGIPLSRTILGGFSQGGAMTLDVGLKLPLAGLMVLSGYLHAPLPVETHPPVLMVHGKQDPVVPLKAAQNARDYLDTKGLAVKYQEFDNMGHEISPPALHQMQVFVNTILGNL</sequence>
<dbReference type="SUPFAM" id="SSF53474">
    <property type="entry name" value="alpha/beta-Hydrolases"/>
    <property type="match status" value="1"/>
</dbReference>
<proteinExistence type="inferred from homology"/>
<comment type="similarity">
    <text evidence="1">Belongs to the AB hydrolase superfamily. AB hydrolase 2 family.</text>
</comment>
<dbReference type="Pfam" id="PF02230">
    <property type="entry name" value="Abhydrolase_2"/>
    <property type="match status" value="1"/>
</dbReference>